<dbReference type="PANTHER" id="PTHR12891">
    <property type="entry name" value="DNA REPAIR/TRANSCRIPTION PROTEIN MET18/MMS19"/>
    <property type="match status" value="1"/>
</dbReference>
<evidence type="ECO:0000313" key="12">
    <source>
        <dbReference type="EMBL" id="KAF0309296.1"/>
    </source>
</evidence>
<evidence type="ECO:0000256" key="5">
    <source>
        <dbReference type="ARBA" id="ARBA00023155"/>
    </source>
</evidence>
<dbReference type="GO" id="GO:0003677">
    <property type="term" value="F:DNA binding"/>
    <property type="evidence" value="ECO:0007669"/>
    <property type="project" value="UniProtKB-UniRule"/>
</dbReference>
<comment type="similarity">
    <text evidence="2 9">Belongs to the MET18/MMS19 family.</text>
</comment>
<sequence length="1247" mass="132074">MGDPAPAPGLGAGEEASDSAESAKSVLLALLESDGGPAAAARAITAGQHTVLGVVECLESLLVSPEAPSRARGVQHLTDVLRLLPADLLNEQECAFIATFFCDRVRDHFSVVPAALAGVNVVVRMKHLTGEPLRRLVQSLYKEVHAQSLVLAERRNVFAALRHVLEARAEDVRELGSDFVLGCIQSMEGEKDPRNLLTVFATVRLLVLAVPLAPLAEDLFELLACYFPVEFTPPPDSAHGVTRQMLADALHDCMAGTGQFAEFCPPLALEKLNSDLTQAKLDALALLQRCCGVYTGAQLTLHLAPLRLALARECLTPRHAEVHESALRLATAVSAAVPLQGDQWTRPLLAECLHHAAQRGGDRLLAGVAPLLVALCAGDRELVLGEAVPALLGQLETGGDTAAERRETVTALGRVLADGGGAESAAVEALRPRLATALLVELSGQDQPLQTAALGVLSSCPWLVADSEAAPLAGHLTSLATTEDTAVRTAALSCVSAAANRHPSALIAGLIQPLLTELTSGPDGPPELTERRLAAVAAAVTGLETARAALPLLLVRLVRVGREDATATERLLVTITDIVQRTATIPAVAEYLLSELKLPEKVLELFCAAAREVAFDPMRPAPDCPSSAPLHQAAPVAAGGALLAALVRQLDARRQEELLHAAVSLFLNGDGDHMLGALAERWHGVLPLSHSAPWQHTQLTALLAAALAAAQPSVAVPQQDIVSVMLTKLALRKRHPLTAERAGKMLAVVFNKQPEAETDHLLKRLIKQLEFTMDSREEGGAGVDVAEVSAVVALWGALTKGLVLRGHSQAAYMVRRLVEWLSDTAAGEAAGAAFDDLLAEDALLRTENHCTVRLLHRQWLFTVTCDQLAAVFSSEQAPAAVRRRHLRALGGQLAALPPSVVSAQLERLLPPLVAALAELADDAALSAAVLQVLGRAAADSPAALEPFVETLAPRLLTAGCEAPQLETRCEALRCLGQLTSLKAHLLLPLRPQVLAGLASCVDDKKRLVRRQAVEARNLWFLLGAPGGLKRRAALIGSLSVEVSKRTVCRRLRGPLDESMFCSKELLQSMEAMCDSVNSDAPGARQRLAVSPAGVSGRLDSAEPSAATRRLSGDDSGSGSDSGSAAGGGGGGSAARRPARTVFSAGQMAALETEYAANRYLSTPQRRQLSQRLGLAEATVKVWFQNRRMKEKRQQSESQMHYLSHVMQSYMYQLQCAGVVTPLQPVPLPAAPVPRPRPGRPPAGDLAS</sequence>
<dbReference type="EMBL" id="VIIS01000417">
    <property type="protein sequence ID" value="KAF0309296.1"/>
    <property type="molecule type" value="Genomic_DNA"/>
</dbReference>
<dbReference type="CDD" id="cd00086">
    <property type="entry name" value="homeodomain"/>
    <property type="match status" value="1"/>
</dbReference>
<keyword evidence="3" id="KW-0677">Repeat</keyword>
<dbReference type="InterPro" id="IPR001356">
    <property type="entry name" value="HD"/>
</dbReference>
<reference evidence="12 13" key="1">
    <citation type="submission" date="2019-07" db="EMBL/GenBank/DDBJ databases">
        <title>Draft genome assembly of a fouling barnacle, Amphibalanus amphitrite (Darwin, 1854): The first reference genome for Thecostraca.</title>
        <authorList>
            <person name="Kim W."/>
        </authorList>
    </citation>
    <scope>NUCLEOTIDE SEQUENCE [LARGE SCALE GENOMIC DNA]</scope>
    <source>
        <strain evidence="12">SNU_AA5</strain>
        <tissue evidence="12">Soma without cirri and trophi</tissue>
    </source>
</reference>
<keyword evidence="4 7" id="KW-0238">DNA-binding</keyword>
<dbReference type="GO" id="GO:0051604">
    <property type="term" value="P:protein maturation"/>
    <property type="evidence" value="ECO:0007669"/>
    <property type="project" value="UniProtKB-UniRule"/>
</dbReference>
<dbReference type="AlphaFoldDB" id="A0A6A4WPE6"/>
<dbReference type="InterPro" id="IPR024687">
    <property type="entry name" value="MMS19_C"/>
</dbReference>
<dbReference type="SMART" id="SM00389">
    <property type="entry name" value="HOX"/>
    <property type="match status" value="1"/>
</dbReference>
<comment type="caution">
    <text evidence="12">The sequence shown here is derived from an EMBL/GenBank/DDBJ whole genome shotgun (WGS) entry which is preliminary data.</text>
</comment>
<dbReference type="InterPro" id="IPR017970">
    <property type="entry name" value="Homeobox_CS"/>
</dbReference>
<name>A0A6A4WPE6_AMPAM</name>
<evidence type="ECO:0000256" key="2">
    <source>
        <dbReference type="ARBA" id="ARBA00009340"/>
    </source>
</evidence>
<evidence type="ECO:0000256" key="10">
    <source>
        <dbReference type="SAM" id="MobiDB-lite"/>
    </source>
</evidence>
<feature type="region of interest" description="Disordered" evidence="10">
    <location>
        <begin position="1224"/>
        <end position="1247"/>
    </location>
</feature>
<gene>
    <name evidence="12" type="primary">MMS19</name>
    <name evidence="12" type="ORF">FJT64_019581</name>
</gene>
<comment type="function">
    <text evidence="9">Key component of the cytosolic iron-sulfur protein assembly (CIA) complex, a multiprotein complex that mediates the incorporation of iron-sulfur cluster into apoproteins specifically involved in DNA metabolism and genomic integrity. In the CIA complex, MMS19 acts as an adapter between early-acting CIA components and a subset of cellular target iron-sulfur proteins.</text>
</comment>
<dbReference type="Gene3D" id="1.25.10.10">
    <property type="entry name" value="Leucine-rich Repeat Variant"/>
    <property type="match status" value="2"/>
</dbReference>
<evidence type="ECO:0000256" key="9">
    <source>
        <dbReference type="RuleBase" id="RU367072"/>
    </source>
</evidence>
<evidence type="ECO:0000259" key="11">
    <source>
        <dbReference type="PROSITE" id="PS50071"/>
    </source>
</evidence>
<keyword evidence="9" id="KW-0227">DNA damage</keyword>
<proteinExistence type="inferred from homology"/>
<feature type="compositionally biased region" description="Low complexity" evidence="10">
    <location>
        <begin position="1113"/>
        <end position="1123"/>
    </location>
</feature>
<organism evidence="12 13">
    <name type="scientific">Amphibalanus amphitrite</name>
    <name type="common">Striped barnacle</name>
    <name type="synonym">Balanus amphitrite</name>
    <dbReference type="NCBI Taxonomy" id="1232801"/>
    <lineage>
        <taxon>Eukaryota</taxon>
        <taxon>Metazoa</taxon>
        <taxon>Ecdysozoa</taxon>
        <taxon>Arthropoda</taxon>
        <taxon>Crustacea</taxon>
        <taxon>Multicrustacea</taxon>
        <taxon>Cirripedia</taxon>
        <taxon>Thoracica</taxon>
        <taxon>Thoracicalcarea</taxon>
        <taxon>Balanomorpha</taxon>
        <taxon>Balanoidea</taxon>
        <taxon>Balanidae</taxon>
        <taxon>Amphibalaninae</taxon>
        <taxon>Amphibalanus</taxon>
    </lineage>
</organism>
<feature type="compositionally biased region" description="Pro residues" evidence="10">
    <location>
        <begin position="1224"/>
        <end position="1240"/>
    </location>
</feature>
<dbReference type="SUPFAM" id="SSF48371">
    <property type="entry name" value="ARM repeat"/>
    <property type="match status" value="2"/>
</dbReference>
<comment type="subcellular location">
    <subcellularLocation>
        <location evidence="9">Cytoplasm</location>
        <location evidence="9">Cytoskeleton</location>
        <location evidence="9">Spindle</location>
    </subcellularLocation>
    <subcellularLocation>
        <location evidence="1 7 8">Nucleus</location>
    </subcellularLocation>
</comment>
<dbReference type="InterPro" id="IPR039920">
    <property type="entry name" value="MMS19"/>
</dbReference>
<dbReference type="Gene3D" id="1.10.10.60">
    <property type="entry name" value="Homeodomain-like"/>
    <property type="match status" value="1"/>
</dbReference>
<dbReference type="PROSITE" id="PS00027">
    <property type="entry name" value="HOMEOBOX_1"/>
    <property type="match status" value="1"/>
</dbReference>
<evidence type="ECO:0000256" key="1">
    <source>
        <dbReference type="ARBA" id="ARBA00004123"/>
    </source>
</evidence>
<dbReference type="GO" id="GO:0005634">
    <property type="term" value="C:nucleus"/>
    <property type="evidence" value="ECO:0007669"/>
    <property type="project" value="UniProtKB-SubCell"/>
</dbReference>
<evidence type="ECO:0000256" key="8">
    <source>
        <dbReference type="RuleBase" id="RU000682"/>
    </source>
</evidence>
<dbReference type="Pfam" id="PF14500">
    <property type="entry name" value="MMS19_N"/>
    <property type="match status" value="1"/>
</dbReference>
<feature type="region of interest" description="Disordered" evidence="10">
    <location>
        <begin position="1087"/>
        <end position="1136"/>
    </location>
</feature>
<dbReference type="InterPro" id="IPR011989">
    <property type="entry name" value="ARM-like"/>
</dbReference>
<comment type="subunit">
    <text evidence="9">Component of the CIA complex.</text>
</comment>
<dbReference type="PANTHER" id="PTHR12891:SF0">
    <property type="entry name" value="MMS19 NUCLEOTIDE EXCISION REPAIR PROTEIN HOMOLOG"/>
    <property type="match status" value="1"/>
</dbReference>
<dbReference type="GO" id="GO:0097361">
    <property type="term" value="C:cytosolic [4Fe-4S] assembly targeting complex"/>
    <property type="evidence" value="ECO:0007669"/>
    <property type="project" value="UniProtKB-UniRule"/>
</dbReference>
<dbReference type="SUPFAM" id="SSF46689">
    <property type="entry name" value="Homeodomain-like"/>
    <property type="match status" value="1"/>
</dbReference>
<dbReference type="GO" id="GO:0005819">
    <property type="term" value="C:spindle"/>
    <property type="evidence" value="ECO:0007669"/>
    <property type="project" value="UniProtKB-SubCell"/>
</dbReference>
<keyword evidence="5 7" id="KW-0371">Homeobox</keyword>
<keyword evidence="9" id="KW-0963">Cytoplasm</keyword>
<evidence type="ECO:0000256" key="6">
    <source>
        <dbReference type="ARBA" id="ARBA00023242"/>
    </source>
</evidence>
<dbReference type="Proteomes" id="UP000440578">
    <property type="component" value="Unassembled WGS sequence"/>
</dbReference>
<accession>A0A6A4WPE6</accession>
<dbReference type="Pfam" id="PF12460">
    <property type="entry name" value="MMS19_C"/>
    <property type="match status" value="1"/>
</dbReference>
<keyword evidence="13" id="KW-1185">Reference proteome</keyword>
<keyword evidence="9" id="KW-0234">DNA repair</keyword>
<evidence type="ECO:0000313" key="13">
    <source>
        <dbReference type="Proteomes" id="UP000440578"/>
    </source>
</evidence>
<dbReference type="InterPro" id="IPR016024">
    <property type="entry name" value="ARM-type_fold"/>
</dbReference>
<dbReference type="GO" id="GO:0006281">
    <property type="term" value="P:DNA repair"/>
    <property type="evidence" value="ECO:0007669"/>
    <property type="project" value="UniProtKB-UniRule"/>
</dbReference>
<evidence type="ECO:0000256" key="3">
    <source>
        <dbReference type="ARBA" id="ARBA00022737"/>
    </source>
</evidence>
<feature type="DNA-binding region" description="Homeobox" evidence="7">
    <location>
        <begin position="1135"/>
        <end position="1194"/>
    </location>
</feature>
<dbReference type="InterPro" id="IPR029240">
    <property type="entry name" value="MMS19_N"/>
</dbReference>
<keyword evidence="9" id="KW-0206">Cytoskeleton</keyword>
<keyword evidence="6 7" id="KW-0539">Nucleus</keyword>
<dbReference type="GO" id="GO:0016226">
    <property type="term" value="P:iron-sulfur cluster assembly"/>
    <property type="evidence" value="ECO:0007669"/>
    <property type="project" value="UniProtKB-UniRule"/>
</dbReference>
<dbReference type="InterPro" id="IPR009057">
    <property type="entry name" value="Homeodomain-like_sf"/>
</dbReference>
<protein>
    <recommendedName>
        <fullName evidence="9">MMS19 nucleotide excision repair protein</fullName>
    </recommendedName>
</protein>
<dbReference type="OrthoDB" id="6159439at2759"/>
<evidence type="ECO:0000256" key="4">
    <source>
        <dbReference type="ARBA" id="ARBA00023125"/>
    </source>
</evidence>
<dbReference type="GO" id="GO:0000981">
    <property type="term" value="F:DNA-binding transcription factor activity, RNA polymerase II-specific"/>
    <property type="evidence" value="ECO:0007669"/>
    <property type="project" value="InterPro"/>
</dbReference>
<evidence type="ECO:0000256" key="7">
    <source>
        <dbReference type="PROSITE-ProRule" id="PRU00108"/>
    </source>
</evidence>
<dbReference type="Pfam" id="PF00046">
    <property type="entry name" value="Homeodomain"/>
    <property type="match status" value="1"/>
</dbReference>
<dbReference type="PROSITE" id="PS50071">
    <property type="entry name" value="HOMEOBOX_2"/>
    <property type="match status" value="1"/>
</dbReference>
<feature type="domain" description="Homeobox" evidence="11">
    <location>
        <begin position="1133"/>
        <end position="1193"/>
    </location>
</feature>